<evidence type="ECO:0000256" key="9">
    <source>
        <dbReference type="RuleBase" id="RU362122"/>
    </source>
</evidence>
<evidence type="ECO:0000313" key="10">
    <source>
        <dbReference type="EMBL" id="GEN31650.1"/>
    </source>
</evidence>
<protein>
    <recommendedName>
        <fullName evidence="9">Branched-chain amino acid transport system carrier protein</fullName>
    </recommendedName>
</protein>
<evidence type="ECO:0000256" key="4">
    <source>
        <dbReference type="ARBA" id="ARBA00022475"/>
    </source>
</evidence>
<keyword evidence="7 9" id="KW-1133">Transmembrane helix</keyword>
<dbReference type="PANTHER" id="PTHR30588">
    <property type="entry name" value="BRANCHED-CHAIN AMINO ACID TRANSPORT SYSTEM 2 CARRIER PROTEIN"/>
    <property type="match status" value="1"/>
</dbReference>
<evidence type="ECO:0000256" key="7">
    <source>
        <dbReference type="ARBA" id="ARBA00022989"/>
    </source>
</evidence>
<dbReference type="GO" id="GO:0005886">
    <property type="term" value="C:plasma membrane"/>
    <property type="evidence" value="ECO:0007669"/>
    <property type="project" value="UniProtKB-SubCell"/>
</dbReference>
<feature type="transmembrane region" description="Helical" evidence="9">
    <location>
        <begin position="349"/>
        <end position="368"/>
    </location>
</feature>
<feature type="transmembrane region" description="Helical" evidence="9">
    <location>
        <begin position="236"/>
        <end position="254"/>
    </location>
</feature>
<feature type="transmembrane region" description="Helical" evidence="9">
    <location>
        <begin position="41"/>
        <end position="66"/>
    </location>
</feature>
<reference evidence="10 11" key="1">
    <citation type="submission" date="2019-07" db="EMBL/GenBank/DDBJ databases">
        <title>Whole genome shotgun sequence of Cerasibacillus quisquiliarum NBRC 102429.</title>
        <authorList>
            <person name="Hosoyama A."/>
            <person name="Uohara A."/>
            <person name="Ohji S."/>
            <person name="Ichikawa N."/>
        </authorList>
    </citation>
    <scope>NUCLEOTIDE SEQUENCE [LARGE SCALE GENOMIC DNA]</scope>
    <source>
        <strain evidence="10 11">NBRC 102429</strain>
    </source>
</reference>
<feature type="transmembrane region" description="Helical" evidence="9">
    <location>
        <begin position="153"/>
        <end position="177"/>
    </location>
</feature>
<dbReference type="NCBIfam" id="TIGR00796">
    <property type="entry name" value="livcs"/>
    <property type="match status" value="1"/>
</dbReference>
<evidence type="ECO:0000256" key="2">
    <source>
        <dbReference type="ARBA" id="ARBA00008540"/>
    </source>
</evidence>
<feature type="transmembrane region" description="Helical" evidence="9">
    <location>
        <begin position="316"/>
        <end position="337"/>
    </location>
</feature>
<proteinExistence type="inferred from homology"/>
<comment type="subcellular location">
    <subcellularLocation>
        <location evidence="1 9">Cell membrane</location>
        <topology evidence="1 9">Multi-pass membrane protein</topology>
    </subcellularLocation>
</comment>
<dbReference type="GO" id="GO:0015820">
    <property type="term" value="P:L-leucine transport"/>
    <property type="evidence" value="ECO:0007669"/>
    <property type="project" value="TreeGrafter"/>
</dbReference>
<evidence type="ECO:0000256" key="5">
    <source>
        <dbReference type="ARBA" id="ARBA00022692"/>
    </source>
</evidence>
<dbReference type="GO" id="GO:0015190">
    <property type="term" value="F:L-leucine transmembrane transporter activity"/>
    <property type="evidence" value="ECO:0007669"/>
    <property type="project" value="TreeGrafter"/>
</dbReference>
<keyword evidence="4" id="KW-1003">Cell membrane</keyword>
<feature type="transmembrane region" description="Helical" evidence="9">
    <location>
        <begin position="7"/>
        <end position="29"/>
    </location>
</feature>
<organism evidence="10 11">
    <name type="scientific">Cerasibacillus quisquiliarum</name>
    <dbReference type="NCBI Taxonomy" id="227865"/>
    <lineage>
        <taxon>Bacteria</taxon>
        <taxon>Bacillati</taxon>
        <taxon>Bacillota</taxon>
        <taxon>Bacilli</taxon>
        <taxon>Bacillales</taxon>
        <taxon>Bacillaceae</taxon>
        <taxon>Cerasibacillus</taxon>
    </lineage>
</organism>
<dbReference type="PANTHER" id="PTHR30588:SF0">
    <property type="entry name" value="BRANCHED-CHAIN AMINO ACID PERMEASE BRNQ"/>
    <property type="match status" value="1"/>
</dbReference>
<dbReference type="GO" id="GO:0005304">
    <property type="term" value="F:L-valine transmembrane transporter activity"/>
    <property type="evidence" value="ECO:0007669"/>
    <property type="project" value="TreeGrafter"/>
</dbReference>
<gene>
    <name evidence="10" type="primary">brnQ_2</name>
    <name evidence="10" type="ORF">CQU01_18880</name>
</gene>
<feature type="transmembrane region" description="Helical" evidence="9">
    <location>
        <begin position="285"/>
        <end position="304"/>
    </location>
</feature>
<keyword evidence="3 9" id="KW-0813">Transport</keyword>
<evidence type="ECO:0000256" key="6">
    <source>
        <dbReference type="ARBA" id="ARBA00022970"/>
    </source>
</evidence>
<dbReference type="InterPro" id="IPR004685">
    <property type="entry name" value="Brnchd-chn_aa_trnsp_Livcs"/>
</dbReference>
<dbReference type="Proteomes" id="UP000321491">
    <property type="component" value="Unassembled WGS sequence"/>
</dbReference>
<comment type="similarity">
    <text evidence="2 9">Belongs to the branched chain amino acid transporter family.</text>
</comment>
<keyword evidence="6 9" id="KW-0029">Amino-acid transport</keyword>
<dbReference type="GO" id="GO:0015818">
    <property type="term" value="P:isoleucine transport"/>
    <property type="evidence" value="ECO:0007669"/>
    <property type="project" value="TreeGrafter"/>
</dbReference>
<comment type="caution">
    <text evidence="10">The sequence shown here is derived from an EMBL/GenBank/DDBJ whole genome shotgun (WGS) entry which is preliminary data.</text>
</comment>
<dbReference type="GO" id="GO:0015188">
    <property type="term" value="F:L-isoleucine transmembrane transporter activity"/>
    <property type="evidence" value="ECO:0007669"/>
    <property type="project" value="TreeGrafter"/>
</dbReference>
<sequence>MDSKLSFSSYLALGTTLFALFFGAGNLIFPAELGQDAGVNLWPAVIGFAITGVGLPLLGVLAIGYSSSRDLQDLSSRVHPVYGILFTSLLYLTIGPFFAAPRTGAVAYDIGFAPFIGEEHARLGLFLFSLVFFGVTLWLSLNPAKLVERVGKVLAPALIILLLVLLTMAAINPIGGFGEPQGDYASNPFVTGFKEGYNTMDALASLVFAIIIIDAVRRMGVTSTRGILAATAKSGLFAIILLGVIYTGIAYLGATSTGEFGLFDTGGAVLSNGASYYFGKTGMLLLAALITLACLTTSIGLMTAVGEYFNRLIPKISYKVFVTFFTTLSFVIANFGLANIIKYSIPVLMFLYPLAIVIMILAFASPLFHHARYVYVSTIAVTFLISIFDGLSALCVQLDMEPFAWMKPILNFYKSILPLYSDGLGWLVPALTVLVITGVIARVSAPSAQTTSN</sequence>
<feature type="transmembrane region" description="Helical" evidence="9">
    <location>
        <begin position="78"/>
        <end position="100"/>
    </location>
</feature>
<dbReference type="AlphaFoldDB" id="A0A511UYE4"/>
<feature type="transmembrane region" description="Helical" evidence="9">
    <location>
        <begin position="374"/>
        <end position="396"/>
    </location>
</feature>
<dbReference type="EMBL" id="BJXW01000021">
    <property type="protein sequence ID" value="GEN31650.1"/>
    <property type="molecule type" value="Genomic_DNA"/>
</dbReference>
<keyword evidence="8 9" id="KW-0472">Membrane</keyword>
<accession>A0A511UYE4</accession>
<keyword evidence="11" id="KW-1185">Reference proteome</keyword>
<feature type="transmembrane region" description="Helical" evidence="9">
    <location>
        <begin position="197"/>
        <end position="216"/>
    </location>
</feature>
<evidence type="ECO:0000313" key="11">
    <source>
        <dbReference type="Proteomes" id="UP000321491"/>
    </source>
</evidence>
<evidence type="ECO:0000256" key="3">
    <source>
        <dbReference type="ARBA" id="ARBA00022448"/>
    </source>
</evidence>
<feature type="transmembrane region" description="Helical" evidence="9">
    <location>
        <begin position="120"/>
        <end position="141"/>
    </location>
</feature>
<dbReference type="RefSeq" id="WP_146938036.1">
    <property type="nucleotide sequence ID" value="NZ_BJXW01000021.1"/>
</dbReference>
<comment type="function">
    <text evidence="9">Component of the transport system for branched-chain amino acids.</text>
</comment>
<dbReference type="OrthoDB" id="9783920at2"/>
<name>A0A511UYE4_9BACI</name>
<keyword evidence="5 9" id="KW-0812">Transmembrane</keyword>
<dbReference type="Pfam" id="PF05525">
    <property type="entry name" value="Branch_AA_trans"/>
    <property type="match status" value="1"/>
</dbReference>
<feature type="transmembrane region" description="Helical" evidence="9">
    <location>
        <begin position="417"/>
        <end position="441"/>
    </location>
</feature>
<evidence type="ECO:0000256" key="8">
    <source>
        <dbReference type="ARBA" id="ARBA00023136"/>
    </source>
</evidence>
<evidence type="ECO:0000256" key="1">
    <source>
        <dbReference type="ARBA" id="ARBA00004651"/>
    </source>
</evidence>